<feature type="non-terminal residue" evidence="3">
    <location>
        <position position="1"/>
    </location>
</feature>
<dbReference type="EMBL" id="MU866227">
    <property type="protein sequence ID" value="KAK4175620.1"/>
    <property type="molecule type" value="Genomic_DNA"/>
</dbReference>
<dbReference type="SUPFAM" id="SSF51695">
    <property type="entry name" value="PLC-like phosphodiesterases"/>
    <property type="match status" value="1"/>
</dbReference>
<protein>
    <submittedName>
        <fullName evidence="3">PLC-like phosphodiesterase</fullName>
    </submittedName>
</protein>
<evidence type="ECO:0000256" key="1">
    <source>
        <dbReference type="SAM" id="MobiDB-lite"/>
    </source>
</evidence>
<dbReference type="SMART" id="SM00148">
    <property type="entry name" value="PLCXc"/>
    <property type="match status" value="1"/>
</dbReference>
<organism evidence="3 4">
    <name type="scientific">Triangularia setosa</name>
    <dbReference type="NCBI Taxonomy" id="2587417"/>
    <lineage>
        <taxon>Eukaryota</taxon>
        <taxon>Fungi</taxon>
        <taxon>Dikarya</taxon>
        <taxon>Ascomycota</taxon>
        <taxon>Pezizomycotina</taxon>
        <taxon>Sordariomycetes</taxon>
        <taxon>Sordariomycetidae</taxon>
        <taxon>Sordariales</taxon>
        <taxon>Podosporaceae</taxon>
        <taxon>Triangularia</taxon>
    </lineage>
</organism>
<dbReference type="Gene3D" id="3.20.20.190">
    <property type="entry name" value="Phosphatidylinositol (PI) phosphodiesterase"/>
    <property type="match status" value="1"/>
</dbReference>
<evidence type="ECO:0000313" key="4">
    <source>
        <dbReference type="Proteomes" id="UP001302321"/>
    </source>
</evidence>
<keyword evidence="4" id="KW-1185">Reference proteome</keyword>
<reference evidence="3" key="1">
    <citation type="journal article" date="2023" name="Mol. Phylogenet. Evol.">
        <title>Genome-scale phylogeny and comparative genomics of the fungal order Sordariales.</title>
        <authorList>
            <person name="Hensen N."/>
            <person name="Bonometti L."/>
            <person name="Westerberg I."/>
            <person name="Brannstrom I.O."/>
            <person name="Guillou S."/>
            <person name="Cros-Aarteil S."/>
            <person name="Calhoun S."/>
            <person name="Haridas S."/>
            <person name="Kuo A."/>
            <person name="Mondo S."/>
            <person name="Pangilinan J."/>
            <person name="Riley R."/>
            <person name="LaButti K."/>
            <person name="Andreopoulos B."/>
            <person name="Lipzen A."/>
            <person name="Chen C."/>
            <person name="Yan M."/>
            <person name="Daum C."/>
            <person name="Ng V."/>
            <person name="Clum A."/>
            <person name="Steindorff A."/>
            <person name="Ohm R.A."/>
            <person name="Martin F."/>
            <person name="Silar P."/>
            <person name="Natvig D.O."/>
            <person name="Lalanne C."/>
            <person name="Gautier V."/>
            <person name="Ament-Velasquez S.L."/>
            <person name="Kruys A."/>
            <person name="Hutchinson M.I."/>
            <person name="Powell A.J."/>
            <person name="Barry K."/>
            <person name="Miller A.N."/>
            <person name="Grigoriev I.V."/>
            <person name="Debuchy R."/>
            <person name="Gladieux P."/>
            <person name="Hiltunen Thoren M."/>
            <person name="Johannesson H."/>
        </authorList>
    </citation>
    <scope>NUCLEOTIDE SEQUENCE</scope>
    <source>
        <strain evidence="3">CBS 892.96</strain>
    </source>
</reference>
<accession>A0AAN6W5K6</accession>
<dbReference type="InterPro" id="IPR051057">
    <property type="entry name" value="PI-PLC_domain"/>
</dbReference>
<dbReference type="PANTHER" id="PTHR13593">
    <property type="match status" value="1"/>
</dbReference>
<sequence>SVGDYALQKVLYDAEGIFGYYPHPPNFTTNSRTNMNRCEWMSKLPDTVPLHQLNIPGTHASTTWFFNNETHLTSPYNSKKANNLPPASLYQCQTSSIIHSLNAGIRFFDLSFSIDTTGKNLVFQHGNALLSETATVETVMFGFYAWLEQHPSEALFISLKYGPYPHEPPLTPQSSIDKLIYTLLTSRPARRFIYQPKTLPYSLGDCRGKIILLRRFDLLLPHFDLPGIHLSPRHYPPCHSKQPFSLTYGGRYDKHQRQLHISDWHDLSSSLSGQPPTSYIKEKLLVVDSHLELASKGYSGEESGGGKQQGTSHDDGPEVVNPDDGELWITFTSGESNLDGVTPEILALGSEDTKDSEGHRFGVNKGLCKLLRTRYRGKRLGVIVVDFWDGEHGDDLVGAILG</sequence>
<evidence type="ECO:0000313" key="3">
    <source>
        <dbReference type="EMBL" id="KAK4175620.1"/>
    </source>
</evidence>
<proteinExistence type="predicted"/>
<dbReference type="Proteomes" id="UP001302321">
    <property type="component" value="Unassembled WGS sequence"/>
</dbReference>
<comment type="caution">
    <text evidence="3">The sequence shown here is derived from an EMBL/GenBank/DDBJ whole genome shotgun (WGS) entry which is preliminary data.</text>
</comment>
<feature type="non-terminal residue" evidence="3">
    <location>
        <position position="402"/>
    </location>
</feature>
<evidence type="ECO:0000259" key="2">
    <source>
        <dbReference type="SMART" id="SM00148"/>
    </source>
</evidence>
<dbReference type="PANTHER" id="PTHR13593:SF116">
    <property type="entry name" value="PLC-LIKE PHOSPHODIESTERASE"/>
    <property type="match status" value="1"/>
</dbReference>
<feature type="region of interest" description="Disordered" evidence="1">
    <location>
        <begin position="297"/>
        <end position="322"/>
    </location>
</feature>
<dbReference type="GO" id="GO:0006629">
    <property type="term" value="P:lipid metabolic process"/>
    <property type="evidence" value="ECO:0007669"/>
    <property type="project" value="InterPro"/>
</dbReference>
<name>A0AAN6W5K6_9PEZI</name>
<dbReference type="InterPro" id="IPR017946">
    <property type="entry name" value="PLC-like_Pdiesterase_TIM-brl"/>
</dbReference>
<dbReference type="AlphaFoldDB" id="A0AAN6W5K6"/>
<dbReference type="InterPro" id="IPR000909">
    <property type="entry name" value="PLipase_C_PInositol-sp_X_dom"/>
</dbReference>
<dbReference type="GO" id="GO:0008081">
    <property type="term" value="F:phosphoric diester hydrolase activity"/>
    <property type="evidence" value="ECO:0007669"/>
    <property type="project" value="InterPro"/>
</dbReference>
<gene>
    <name evidence="3" type="ORF">QBC36DRAFT_154776</name>
</gene>
<reference evidence="3" key="2">
    <citation type="submission" date="2023-05" db="EMBL/GenBank/DDBJ databases">
        <authorList>
            <consortium name="Lawrence Berkeley National Laboratory"/>
            <person name="Steindorff A."/>
            <person name="Hensen N."/>
            <person name="Bonometti L."/>
            <person name="Westerberg I."/>
            <person name="Brannstrom I.O."/>
            <person name="Guillou S."/>
            <person name="Cros-Aarteil S."/>
            <person name="Calhoun S."/>
            <person name="Haridas S."/>
            <person name="Kuo A."/>
            <person name="Mondo S."/>
            <person name="Pangilinan J."/>
            <person name="Riley R."/>
            <person name="Labutti K."/>
            <person name="Andreopoulos B."/>
            <person name="Lipzen A."/>
            <person name="Chen C."/>
            <person name="Yanf M."/>
            <person name="Daum C."/>
            <person name="Ng V."/>
            <person name="Clum A."/>
            <person name="Ohm R."/>
            <person name="Martin F."/>
            <person name="Silar P."/>
            <person name="Natvig D."/>
            <person name="Lalanne C."/>
            <person name="Gautier V."/>
            <person name="Ament-Velasquez S.L."/>
            <person name="Kruys A."/>
            <person name="Hutchinson M.I."/>
            <person name="Powell A.J."/>
            <person name="Barry K."/>
            <person name="Miller A.N."/>
            <person name="Grigoriev I.V."/>
            <person name="Debuchy R."/>
            <person name="Gladieux P."/>
            <person name="Thoren M.H."/>
            <person name="Johannesson H."/>
        </authorList>
    </citation>
    <scope>NUCLEOTIDE SEQUENCE</scope>
    <source>
        <strain evidence="3">CBS 892.96</strain>
    </source>
</reference>
<feature type="domain" description="Phosphatidylinositol-specific phospholipase C X" evidence="2">
    <location>
        <begin position="46"/>
        <end position="215"/>
    </location>
</feature>